<feature type="binding site" evidence="9">
    <location>
        <begin position="189"/>
        <end position="192"/>
    </location>
    <ligand>
        <name>ATP</name>
        <dbReference type="ChEBI" id="CHEBI:30616"/>
    </ligand>
</feature>
<evidence type="ECO:0000256" key="8">
    <source>
        <dbReference type="ARBA" id="ARBA00048258"/>
    </source>
</evidence>
<evidence type="ECO:0000256" key="1">
    <source>
        <dbReference type="ARBA" id="ARBA00004990"/>
    </source>
</evidence>
<dbReference type="FunFam" id="3.40.50.620:FF:000013">
    <property type="entry name" value="Pantothenate synthetase"/>
    <property type="match status" value="1"/>
</dbReference>
<dbReference type="AlphaFoldDB" id="A0A0L0QJB1"/>
<dbReference type="PANTHER" id="PTHR21299">
    <property type="entry name" value="CYTIDYLATE KINASE/PANTOATE-BETA-ALANINE LIGASE"/>
    <property type="match status" value="1"/>
</dbReference>
<evidence type="ECO:0000256" key="9">
    <source>
        <dbReference type="HAMAP-Rule" id="MF_00158"/>
    </source>
</evidence>
<comment type="subcellular location">
    <subcellularLocation>
        <location evidence="9">Cytoplasm</location>
    </subcellularLocation>
</comment>
<dbReference type="Pfam" id="PF02569">
    <property type="entry name" value="Pantoate_ligase"/>
    <property type="match status" value="1"/>
</dbReference>
<comment type="catalytic activity">
    <reaction evidence="8 9">
        <text>(R)-pantoate + beta-alanine + ATP = (R)-pantothenate + AMP + diphosphate + H(+)</text>
        <dbReference type="Rhea" id="RHEA:10912"/>
        <dbReference type="ChEBI" id="CHEBI:15378"/>
        <dbReference type="ChEBI" id="CHEBI:15980"/>
        <dbReference type="ChEBI" id="CHEBI:29032"/>
        <dbReference type="ChEBI" id="CHEBI:30616"/>
        <dbReference type="ChEBI" id="CHEBI:33019"/>
        <dbReference type="ChEBI" id="CHEBI:57966"/>
        <dbReference type="ChEBI" id="CHEBI:456215"/>
        <dbReference type="EC" id="6.3.2.1"/>
    </reaction>
</comment>
<dbReference type="NCBIfam" id="TIGR00018">
    <property type="entry name" value="panC"/>
    <property type="match status" value="1"/>
</dbReference>
<protein>
    <recommendedName>
        <fullName evidence="9">Pantothenate synthetase</fullName>
        <shortName evidence="9">PS</shortName>
        <ecNumber evidence="9">6.3.2.1</ecNumber>
    </recommendedName>
    <alternativeName>
        <fullName evidence="9">Pantoate--beta-alanine ligase</fullName>
    </alternativeName>
    <alternativeName>
        <fullName evidence="9">Pantoate-activating enzyme</fullName>
    </alternativeName>
</protein>
<dbReference type="HAMAP" id="MF_00158">
    <property type="entry name" value="PanC"/>
    <property type="match status" value="1"/>
</dbReference>
<dbReference type="PATRIC" id="fig|1473.5.peg.256"/>
<keyword evidence="11" id="KW-1185">Reference proteome</keyword>
<comment type="function">
    <text evidence="9">Catalyzes the condensation of pantoate with beta-alanine in an ATP-dependent reaction via a pantoyl-adenylate intermediate.</text>
</comment>
<evidence type="ECO:0000313" key="10">
    <source>
        <dbReference type="EMBL" id="KNE18740.1"/>
    </source>
</evidence>
<comment type="subunit">
    <text evidence="9">Homodimer.</text>
</comment>
<name>A0A0L0QJB1_VIRPA</name>
<dbReference type="Gene3D" id="3.30.1300.10">
    <property type="entry name" value="Pantoate-beta-alanine ligase, C-terminal domain"/>
    <property type="match status" value="1"/>
</dbReference>
<feature type="binding site" evidence="9">
    <location>
        <position position="66"/>
    </location>
    <ligand>
        <name>beta-alanine</name>
        <dbReference type="ChEBI" id="CHEBI:57966"/>
    </ligand>
</feature>
<dbReference type="InterPro" id="IPR014729">
    <property type="entry name" value="Rossmann-like_a/b/a_fold"/>
</dbReference>
<keyword evidence="3 9" id="KW-0963">Cytoplasm</keyword>
<keyword evidence="4 9" id="KW-0436">Ligase</keyword>
<dbReference type="UniPathway" id="UPA00028">
    <property type="reaction ID" value="UER00005"/>
</dbReference>
<evidence type="ECO:0000256" key="6">
    <source>
        <dbReference type="ARBA" id="ARBA00022741"/>
    </source>
</evidence>
<dbReference type="GO" id="GO:0004592">
    <property type="term" value="F:pantoate-beta-alanine ligase activity"/>
    <property type="evidence" value="ECO:0007669"/>
    <property type="project" value="UniProtKB-UniRule"/>
</dbReference>
<accession>A0A0L0QJB1</accession>
<dbReference type="EC" id="6.3.2.1" evidence="9"/>
<feature type="active site" description="Proton donor" evidence="9">
    <location>
        <position position="42"/>
    </location>
</feature>
<keyword evidence="7 9" id="KW-0067">ATP-binding</keyword>
<keyword evidence="5 9" id="KW-0566">Pantothenate biosynthesis</keyword>
<comment type="similarity">
    <text evidence="2 9">Belongs to the pantothenate synthetase family.</text>
</comment>
<keyword evidence="6 9" id="KW-0547">Nucleotide-binding</keyword>
<dbReference type="NCBIfam" id="TIGR00125">
    <property type="entry name" value="cyt_tran_rel"/>
    <property type="match status" value="1"/>
</dbReference>
<dbReference type="InterPro" id="IPR003721">
    <property type="entry name" value="Pantoate_ligase"/>
</dbReference>
<feature type="binding site" evidence="9">
    <location>
        <begin position="152"/>
        <end position="155"/>
    </location>
    <ligand>
        <name>ATP</name>
        <dbReference type="ChEBI" id="CHEBI:30616"/>
    </ligand>
</feature>
<evidence type="ECO:0000313" key="11">
    <source>
        <dbReference type="Proteomes" id="UP000036780"/>
    </source>
</evidence>
<dbReference type="GO" id="GO:0015940">
    <property type="term" value="P:pantothenate biosynthetic process"/>
    <property type="evidence" value="ECO:0007669"/>
    <property type="project" value="UniProtKB-UniRule"/>
</dbReference>
<dbReference type="CDD" id="cd00560">
    <property type="entry name" value="PanC"/>
    <property type="match status" value="1"/>
</dbReference>
<dbReference type="Gene3D" id="3.40.50.620">
    <property type="entry name" value="HUPs"/>
    <property type="match status" value="1"/>
</dbReference>
<dbReference type="Proteomes" id="UP000036780">
    <property type="component" value="Unassembled WGS sequence"/>
</dbReference>
<evidence type="ECO:0000256" key="3">
    <source>
        <dbReference type="ARBA" id="ARBA00022490"/>
    </source>
</evidence>
<feature type="binding site" evidence="9">
    <location>
        <position position="181"/>
    </location>
    <ligand>
        <name>ATP</name>
        <dbReference type="ChEBI" id="CHEBI:30616"/>
    </ligand>
</feature>
<reference evidence="11" key="1">
    <citation type="submission" date="2015-07" db="EMBL/GenBank/DDBJ databases">
        <title>Fjat-10053 dsm26.</title>
        <authorList>
            <person name="Liu B."/>
            <person name="Wang J."/>
            <person name="Zhu Y."/>
            <person name="Liu G."/>
            <person name="Chen Q."/>
            <person name="Chen Z."/>
            <person name="Lan J."/>
            <person name="Che J."/>
            <person name="Ge C."/>
            <person name="Shi H."/>
            <person name="Pan Z."/>
            <person name="Liu X."/>
        </authorList>
    </citation>
    <scope>NUCLEOTIDE SEQUENCE [LARGE SCALE GENOMIC DNA]</scope>
    <source>
        <strain evidence="11">DSM 26</strain>
    </source>
</reference>
<comment type="caution">
    <text evidence="10">The sequence shown here is derived from an EMBL/GenBank/DDBJ whole genome shotgun (WGS) entry which is preliminary data.</text>
</comment>
<evidence type="ECO:0000256" key="4">
    <source>
        <dbReference type="ARBA" id="ARBA00022598"/>
    </source>
</evidence>
<feature type="binding site" evidence="9">
    <location>
        <position position="158"/>
    </location>
    <ligand>
        <name>(R)-pantoate</name>
        <dbReference type="ChEBI" id="CHEBI:15980"/>
    </ligand>
</feature>
<comment type="miscellaneous">
    <text evidence="9">The reaction proceeds by a bi uni uni bi ping pong mechanism.</text>
</comment>
<dbReference type="InterPro" id="IPR042176">
    <property type="entry name" value="Pantoate_ligase_C"/>
</dbReference>
<sequence length="288" mass="32218">MEGNKVKIITTKQEICQWAKQVKTSGKSVGFVPTMGFLHKGHLSLVHEAKQANDHVVMSIFVNPLQFGRGEDYTAYPRDEERDKKLAKEAGVDILFMPSVNEMYRKQQSIKLMVTERTDKLCGAKRPGHFDGVVTVLTKFFHLIMPNRAYFGLKDAQQFAVVAALVDELDFPIEIIPVNTVRVPSGLAISSRNVYLTIDEKKQAPALYQSLLLGKKLIEEGETSSTVIIKTVSSYLNKQLGETVKIDYVELLSFPELEEIAEVSRKVILAVAVQFSAARLIDNIMVDS</sequence>
<dbReference type="OrthoDB" id="9773087at2"/>
<dbReference type="GO" id="GO:0005829">
    <property type="term" value="C:cytosol"/>
    <property type="evidence" value="ECO:0007669"/>
    <property type="project" value="TreeGrafter"/>
</dbReference>
<evidence type="ECO:0000256" key="2">
    <source>
        <dbReference type="ARBA" id="ARBA00009256"/>
    </source>
</evidence>
<evidence type="ECO:0000256" key="7">
    <source>
        <dbReference type="ARBA" id="ARBA00022840"/>
    </source>
</evidence>
<dbReference type="EMBL" id="LGTO01000007">
    <property type="protein sequence ID" value="KNE18740.1"/>
    <property type="molecule type" value="Genomic_DNA"/>
</dbReference>
<comment type="pathway">
    <text evidence="1 9">Cofactor biosynthesis; (R)-pantothenate biosynthesis; (R)-pantothenate from (R)-pantoate and beta-alanine: step 1/1.</text>
</comment>
<proteinExistence type="inferred from homology"/>
<gene>
    <name evidence="9" type="primary">panC</name>
    <name evidence="10" type="ORF">AFK71_08995</name>
</gene>
<dbReference type="SUPFAM" id="SSF52374">
    <property type="entry name" value="Nucleotidylyl transferase"/>
    <property type="match status" value="1"/>
</dbReference>
<dbReference type="GO" id="GO:0005524">
    <property type="term" value="F:ATP binding"/>
    <property type="evidence" value="ECO:0007669"/>
    <property type="project" value="UniProtKB-KW"/>
</dbReference>
<dbReference type="PANTHER" id="PTHR21299:SF1">
    <property type="entry name" value="PANTOATE--BETA-ALANINE LIGASE"/>
    <property type="match status" value="1"/>
</dbReference>
<feature type="binding site" evidence="9">
    <location>
        <begin position="35"/>
        <end position="42"/>
    </location>
    <ligand>
        <name>ATP</name>
        <dbReference type="ChEBI" id="CHEBI:30616"/>
    </ligand>
</feature>
<feature type="binding site" evidence="9">
    <location>
        <position position="66"/>
    </location>
    <ligand>
        <name>(R)-pantoate</name>
        <dbReference type="ChEBI" id="CHEBI:15980"/>
    </ligand>
</feature>
<dbReference type="InterPro" id="IPR004821">
    <property type="entry name" value="Cyt_trans-like"/>
</dbReference>
<organism evidence="10 11">
    <name type="scientific">Virgibacillus pantothenticus</name>
    <dbReference type="NCBI Taxonomy" id="1473"/>
    <lineage>
        <taxon>Bacteria</taxon>
        <taxon>Bacillati</taxon>
        <taxon>Bacillota</taxon>
        <taxon>Bacilli</taxon>
        <taxon>Bacillales</taxon>
        <taxon>Bacillaceae</taxon>
        <taxon>Virgibacillus</taxon>
    </lineage>
</organism>
<evidence type="ECO:0000256" key="5">
    <source>
        <dbReference type="ARBA" id="ARBA00022655"/>
    </source>
</evidence>